<keyword evidence="3" id="KW-0336">GPI-anchor</keyword>
<protein>
    <recommendedName>
        <fullName evidence="11">UPAR/Ly6 domain-containing protein</fullName>
    </recommendedName>
</protein>
<keyword evidence="8" id="KW-0449">Lipoprotein</keyword>
<dbReference type="Proteomes" id="UP001352852">
    <property type="component" value="Unassembled WGS sequence"/>
</dbReference>
<comment type="caution">
    <text evidence="12">The sequence shown here is derived from an EMBL/GenBank/DDBJ whole genome shotgun (WGS) entry which is preliminary data.</text>
</comment>
<evidence type="ECO:0000256" key="3">
    <source>
        <dbReference type="ARBA" id="ARBA00022622"/>
    </source>
</evidence>
<dbReference type="PANTHER" id="PTHR47613">
    <property type="entry name" value="SPERM ACROSOME MEMBRANE-ASSOCIATED PROTEIN 4"/>
    <property type="match status" value="1"/>
</dbReference>
<dbReference type="Pfam" id="PF00021">
    <property type="entry name" value="UPAR_LY6"/>
    <property type="match status" value="1"/>
</dbReference>
<evidence type="ECO:0000256" key="1">
    <source>
        <dbReference type="ARBA" id="ARBA00004609"/>
    </source>
</evidence>
<feature type="chain" id="PRO_5046394470" description="UPAR/Ly6 domain-containing protein" evidence="10">
    <location>
        <begin position="21"/>
        <end position="134"/>
    </location>
</feature>
<keyword evidence="4 10" id="KW-0732">Signal</keyword>
<proteinExistence type="inferred from homology"/>
<evidence type="ECO:0000259" key="11">
    <source>
        <dbReference type="Pfam" id="PF00021"/>
    </source>
</evidence>
<accession>A0ABU7D5F0</accession>
<reference evidence="12 13" key="1">
    <citation type="submission" date="2021-06" db="EMBL/GenBank/DDBJ databases">
        <authorList>
            <person name="Palmer J.M."/>
        </authorList>
    </citation>
    <scope>NUCLEOTIDE SEQUENCE [LARGE SCALE GENOMIC DNA]</scope>
    <source>
        <strain evidence="12 13">CL_MEX2019</strain>
        <tissue evidence="12">Muscle</tissue>
    </source>
</reference>
<dbReference type="InterPro" id="IPR045860">
    <property type="entry name" value="Snake_toxin-like_sf"/>
</dbReference>
<keyword evidence="6" id="KW-1015">Disulfide bond</keyword>
<comment type="similarity">
    <text evidence="9">Belongs to the SPACA4/bouncer family.</text>
</comment>
<evidence type="ECO:0000256" key="9">
    <source>
        <dbReference type="ARBA" id="ARBA00029446"/>
    </source>
</evidence>
<feature type="domain" description="UPAR/Ly6" evidence="11">
    <location>
        <begin position="20"/>
        <end position="103"/>
    </location>
</feature>
<dbReference type="SUPFAM" id="SSF57302">
    <property type="entry name" value="Snake toxin-like"/>
    <property type="match status" value="1"/>
</dbReference>
<keyword evidence="2" id="KW-1003">Cell membrane</keyword>
<organism evidence="12 13">
    <name type="scientific">Characodon lateralis</name>
    <dbReference type="NCBI Taxonomy" id="208331"/>
    <lineage>
        <taxon>Eukaryota</taxon>
        <taxon>Metazoa</taxon>
        <taxon>Chordata</taxon>
        <taxon>Craniata</taxon>
        <taxon>Vertebrata</taxon>
        <taxon>Euteleostomi</taxon>
        <taxon>Actinopterygii</taxon>
        <taxon>Neopterygii</taxon>
        <taxon>Teleostei</taxon>
        <taxon>Neoteleostei</taxon>
        <taxon>Acanthomorphata</taxon>
        <taxon>Ovalentaria</taxon>
        <taxon>Atherinomorphae</taxon>
        <taxon>Cyprinodontiformes</taxon>
        <taxon>Goodeidae</taxon>
        <taxon>Characodon</taxon>
    </lineage>
</organism>
<sequence>MGKLFLGFVVAVASLALVESLICNKCSVSVFGFCLNNGNETCTGNDTVCYTGKAVFPSISSFSGFSNQGCRSNDTLCNGSTISTLLGINYNTTISCCSSDRCNPVTLSGAPSTKMTFTAAVAGAILASVLGSML</sequence>
<keyword evidence="13" id="KW-1185">Reference proteome</keyword>
<evidence type="ECO:0000256" key="10">
    <source>
        <dbReference type="SAM" id="SignalP"/>
    </source>
</evidence>
<dbReference type="Gene3D" id="2.10.60.10">
    <property type="entry name" value="CD59"/>
    <property type="match status" value="1"/>
</dbReference>
<gene>
    <name evidence="12" type="ORF">CHARACLAT_007772</name>
</gene>
<evidence type="ECO:0000256" key="7">
    <source>
        <dbReference type="ARBA" id="ARBA00023180"/>
    </source>
</evidence>
<evidence type="ECO:0000256" key="8">
    <source>
        <dbReference type="ARBA" id="ARBA00023288"/>
    </source>
</evidence>
<dbReference type="PANTHER" id="PTHR47613:SF1">
    <property type="entry name" value="SPERM ACROSOME MEMBRANE-ASSOCIATED PROTEIN 4"/>
    <property type="match status" value="1"/>
</dbReference>
<dbReference type="InterPro" id="IPR046354">
    <property type="entry name" value="SPACA4/Bouncer"/>
</dbReference>
<evidence type="ECO:0000256" key="2">
    <source>
        <dbReference type="ARBA" id="ARBA00022475"/>
    </source>
</evidence>
<comment type="subcellular location">
    <subcellularLocation>
        <location evidence="1">Cell membrane</location>
        <topology evidence="1">Lipid-anchor</topology>
        <topology evidence="1">GPI-anchor</topology>
    </subcellularLocation>
</comment>
<evidence type="ECO:0000313" key="12">
    <source>
        <dbReference type="EMBL" id="MED6270214.1"/>
    </source>
</evidence>
<keyword evidence="7" id="KW-0325">Glycoprotein</keyword>
<evidence type="ECO:0000313" key="13">
    <source>
        <dbReference type="Proteomes" id="UP001352852"/>
    </source>
</evidence>
<dbReference type="InterPro" id="IPR016054">
    <property type="entry name" value="LY6_UPA_recep-like"/>
</dbReference>
<evidence type="ECO:0000256" key="5">
    <source>
        <dbReference type="ARBA" id="ARBA00023136"/>
    </source>
</evidence>
<feature type="signal peptide" evidence="10">
    <location>
        <begin position="1"/>
        <end position="20"/>
    </location>
</feature>
<evidence type="ECO:0000256" key="6">
    <source>
        <dbReference type="ARBA" id="ARBA00023157"/>
    </source>
</evidence>
<dbReference type="EMBL" id="JAHUTJ010016830">
    <property type="protein sequence ID" value="MED6270214.1"/>
    <property type="molecule type" value="Genomic_DNA"/>
</dbReference>
<keyword evidence="5" id="KW-0472">Membrane</keyword>
<name>A0ABU7D5F0_9TELE</name>
<evidence type="ECO:0000256" key="4">
    <source>
        <dbReference type="ARBA" id="ARBA00022729"/>
    </source>
</evidence>